<dbReference type="eggNOG" id="ENOG502QUDN">
    <property type="taxonomic scope" value="Eukaryota"/>
</dbReference>
<dbReference type="Proteomes" id="UP000659654">
    <property type="component" value="Unassembled WGS sequence"/>
</dbReference>
<reference evidence="10" key="1">
    <citation type="submission" date="2016-11" db="UniProtKB">
        <authorList>
            <consortium name="WormBaseParasite"/>
        </authorList>
    </citation>
    <scope>IDENTIFICATION</scope>
</reference>
<keyword evidence="9" id="KW-1185">Reference proteome</keyword>
<dbReference type="Proteomes" id="UP000095284">
    <property type="component" value="Unplaced"/>
</dbReference>
<evidence type="ECO:0000259" key="6">
    <source>
        <dbReference type="Pfam" id="PF24413"/>
    </source>
</evidence>
<dbReference type="Pfam" id="PF24413">
    <property type="entry name" value="W02B3_4_N"/>
    <property type="match status" value="1"/>
</dbReference>
<dbReference type="GO" id="GO:0016020">
    <property type="term" value="C:membrane"/>
    <property type="evidence" value="ECO:0007669"/>
    <property type="project" value="UniProtKB-SubCell"/>
</dbReference>
<keyword evidence="4 5" id="KW-0472">Membrane</keyword>
<evidence type="ECO:0000313" key="8">
    <source>
        <dbReference type="Proteomes" id="UP000095284"/>
    </source>
</evidence>
<name>A0A1I7RUT7_BURXY</name>
<evidence type="ECO:0000313" key="7">
    <source>
        <dbReference type="EMBL" id="CAD5219875.1"/>
    </source>
</evidence>
<evidence type="ECO:0000256" key="1">
    <source>
        <dbReference type="ARBA" id="ARBA00004167"/>
    </source>
</evidence>
<dbReference type="InterPro" id="IPR009644">
    <property type="entry name" value="FKTN/MNN4/W02B3.4-1"/>
</dbReference>
<organism evidence="8 10">
    <name type="scientific">Bursaphelenchus xylophilus</name>
    <name type="common">Pinewood nematode worm</name>
    <name type="synonym">Aphelenchoides xylophilus</name>
    <dbReference type="NCBI Taxonomy" id="6326"/>
    <lineage>
        <taxon>Eukaryota</taxon>
        <taxon>Metazoa</taxon>
        <taxon>Ecdysozoa</taxon>
        <taxon>Nematoda</taxon>
        <taxon>Chromadorea</taxon>
        <taxon>Rhabditida</taxon>
        <taxon>Tylenchina</taxon>
        <taxon>Tylenchomorpha</taxon>
        <taxon>Aphelenchoidea</taxon>
        <taxon>Aphelenchoididae</taxon>
        <taxon>Bursaphelenchus</taxon>
    </lineage>
</organism>
<feature type="domain" description="W02B3.4-like N-terminal" evidence="6">
    <location>
        <begin position="51"/>
        <end position="163"/>
    </location>
</feature>
<proteinExistence type="predicted"/>
<dbReference type="EMBL" id="CAJFDI010000003">
    <property type="protein sequence ID" value="CAD5219875.1"/>
    <property type="molecule type" value="Genomic_DNA"/>
</dbReference>
<keyword evidence="3 5" id="KW-1133">Transmembrane helix</keyword>
<gene>
    <name evidence="7" type="ORF">BXYJ_LOCUS5897</name>
</gene>
<dbReference type="InterPro" id="IPR057641">
    <property type="entry name" value="W02B3_4_N"/>
</dbReference>
<evidence type="ECO:0000313" key="9">
    <source>
        <dbReference type="Proteomes" id="UP000659654"/>
    </source>
</evidence>
<sequence length="378" mass="44180">MKRLKLRSIFVWYCVGFVAVSVVVVYNSYDGGSKANGKFDVAVDDETDEATQIRKILLDSHCINRLEQNQLCKYPVRIGVFRNQSIFLRINRKRFSVTHFIEQNAKQDFTWFKPTKKGGKRRIVVNTPFILQNISFEDGSQKLLFVPQDKASFLRKWLKSEYIACSGKGVRNRTVDNIKRVIPLSAVRNVMAEFRDFADANNNTAYLFGGSLLGWYRECSIIPHTTDIDYGMNHIEHSDEFEALMEKRYVVYWMQGAGNETGLITYHKDEVKTDLFFVFPHNDTHSYTNGFLVPEEREIRWLIPKVTRICSTNLLDNLMYVPCNAAKIILSDYGPNWMIDAPSKNYHFQSSGNNIIEGRRFNETEWERVYRWKQGFWF</sequence>
<evidence type="ECO:0000256" key="2">
    <source>
        <dbReference type="ARBA" id="ARBA00022692"/>
    </source>
</evidence>
<accession>A0A1I7RUT7</accession>
<dbReference type="AlphaFoldDB" id="A0A1I7RUT7"/>
<feature type="transmembrane region" description="Helical" evidence="5">
    <location>
        <begin position="9"/>
        <end position="29"/>
    </location>
</feature>
<evidence type="ECO:0000256" key="3">
    <source>
        <dbReference type="ARBA" id="ARBA00022989"/>
    </source>
</evidence>
<dbReference type="PANTHER" id="PTHR15407">
    <property type="entry name" value="FUKUTIN-RELATED"/>
    <property type="match status" value="1"/>
</dbReference>
<dbReference type="OrthoDB" id="10072116at2759"/>
<keyword evidence="2 5" id="KW-0812">Transmembrane</keyword>
<dbReference type="Proteomes" id="UP000582659">
    <property type="component" value="Unassembled WGS sequence"/>
</dbReference>
<dbReference type="PANTHER" id="PTHR15407:SF28">
    <property type="entry name" value="RIBITOL-5-PHOSPHATE TRANSFERASE FKTN"/>
    <property type="match status" value="1"/>
</dbReference>
<dbReference type="EMBL" id="CAJFCV020000003">
    <property type="protein sequence ID" value="CAG9105466.1"/>
    <property type="molecule type" value="Genomic_DNA"/>
</dbReference>
<dbReference type="WBParaSite" id="BXY_0449700.1">
    <property type="protein sequence ID" value="BXY_0449700.1"/>
    <property type="gene ID" value="BXY_0449700"/>
</dbReference>
<protein>
    <submittedName>
        <fullName evidence="7">(pine wood nematode) hypothetical protein</fullName>
    </submittedName>
</protein>
<comment type="subcellular location">
    <subcellularLocation>
        <location evidence="1">Membrane</location>
        <topology evidence="1">Single-pass membrane protein</topology>
    </subcellularLocation>
</comment>
<reference evidence="7" key="2">
    <citation type="submission" date="2020-09" db="EMBL/GenBank/DDBJ databases">
        <authorList>
            <person name="Kikuchi T."/>
        </authorList>
    </citation>
    <scope>NUCLEOTIDE SEQUENCE</scope>
    <source>
        <strain evidence="7">Ka4C1</strain>
    </source>
</reference>
<evidence type="ECO:0000256" key="4">
    <source>
        <dbReference type="ARBA" id="ARBA00023136"/>
    </source>
</evidence>
<evidence type="ECO:0000256" key="5">
    <source>
        <dbReference type="SAM" id="Phobius"/>
    </source>
</evidence>
<evidence type="ECO:0000313" key="10">
    <source>
        <dbReference type="WBParaSite" id="BXY_0449700.1"/>
    </source>
</evidence>